<comment type="caution">
    <text evidence="2">The sequence shown here is derived from an EMBL/GenBank/DDBJ whole genome shotgun (WGS) entry which is preliminary data.</text>
</comment>
<name>A0ABN3VDP3_9PSEU</name>
<reference evidence="2 3" key="1">
    <citation type="journal article" date="2019" name="Int. J. Syst. Evol. Microbiol.">
        <title>The Global Catalogue of Microorganisms (GCM) 10K type strain sequencing project: providing services to taxonomists for standard genome sequencing and annotation.</title>
        <authorList>
            <consortium name="The Broad Institute Genomics Platform"/>
            <consortium name="The Broad Institute Genome Sequencing Center for Infectious Disease"/>
            <person name="Wu L."/>
            <person name="Ma J."/>
        </authorList>
    </citation>
    <scope>NUCLEOTIDE SEQUENCE [LARGE SCALE GENOMIC DNA]</scope>
    <source>
        <strain evidence="2 3">JCM 9383</strain>
    </source>
</reference>
<protein>
    <recommendedName>
        <fullName evidence="4">DUF5709 domain-containing protein</fullName>
    </recommendedName>
</protein>
<keyword evidence="3" id="KW-1185">Reference proteome</keyword>
<feature type="compositionally biased region" description="Basic and acidic residues" evidence="1">
    <location>
        <begin position="41"/>
        <end position="85"/>
    </location>
</feature>
<evidence type="ECO:0000256" key="1">
    <source>
        <dbReference type="SAM" id="MobiDB-lite"/>
    </source>
</evidence>
<gene>
    <name evidence="2" type="ORF">GCM10010470_32470</name>
</gene>
<sequence length="122" mass="13210">MSDPAEGTTPTPDETGPDGPADPANLQAAPDLDEDELGVDPLERGVEPPERWSRVSADRPTPREQREGETLDDRLGQERPEREPEAEPPLAETRMHELDDSVDERAEQEVSDGAGGENADGS</sequence>
<proteinExistence type="predicted"/>
<evidence type="ECO:0000313" key="3">
    <source>
        <dbReference type="Proteomes" id="UP001500979"/>
    </source>
</evidence>
<evidence type="ECO:0008006" key="4">
    <source>
        <dbReference type="Google" id="ProtNLM"/>
    </source>
</evidence>
<dbReference type="EMBL" id="BAAAUX010000014">
    <property type="protein sequence ID" value="GAA2795011.1"/>
    <property type="molecule type" value="Genomic_DNA"/>
</dbReference>
<dbReference type="RefSeq" id="WP_344680518.1">
    <property type="nucleotide sequence ID" value="NZ_BAAAUX010000014.1"/>
</dbReference>
<feature type="compositionally biased region" description="Low complexity" evidence="1">
    <location>
        <begin position="1"/>
        <end position="24"/>
    </location>
</feature>
<evidence type="ECO:0000313" key="2">
    <source>
        <dbReference type="EMBL" id="GAA2795011.1"/>
    </source>
</evidence>
<feature type="compositionally biased region" description="Basic and acidic residues" evidence="1">
    <location>
        <begin position="93"/>
        <end position="108"/>
    </location>
</feature>
<dbReference type="Proteomes" id="UP001500979">
    <property type="component" value="Unassembled WGS sequence"/>
</dbReference>
<accession>A0ABN3VDP3</accession>
<organism evidence="2 3">
    <name type="scientific">Saccharopolyspora taberi</name>
    <dbReference type="NCBI Taxonomy" id="60895"/>
    <lineage>
        <taxon>Bacteria</taxon>
        <taxon>Bacillati</taxon>
        <taxon>Actinomycetota</taxon>
        <taxon>Actinomycetes</taxon>
        <taxon>Pseudonocardiales</taxon>
        <taxon>Pseudonocardiaceae</taxon>
        <taxon>Saccharopolyspora</taxon>
    </lineage>
</organism>
<feature type="region of interest" description="Disordered" evidence="1">
    <location>
        <begin position="1"/>
        <end position="122"/>
    </location>
</feature>
<feature type="compositionally biased region" description="Gly residues" evidence="1">
    <location>
        <begin position="113"/>
        <end position="122"/>
    </location>
</feature>